<dbReference type="Pfam" id="PF01544">
    <property type="entry name" value="CorA"/>
    <property type="match status" value="1"/>
</dbReference>
<keyword evidence="2 5" id="KW-0812">Transmembrane</keyword>
<dbReference type="GO" id="GO:0015087">
    <property type="term" value="F:cobalt ion transmembrane transporter activity"/>
    <property type="evidence" value="ECO:0007669"/>
    <property type="project" value="TreeGrafter"/>
</dbReference>
<dbReference type="EMBL" id="VJZE01000022">
    <property type="protein sequence ID" value="MPY39448.1"/>
    <property type="molecule type" value="Genomic_DNA"/>
</dbReference>
<dbReference type="SUPFAM" id="SSF144083">
    <property type="entry name" value="Magnesium transport protein CorA, transmembrane region"/>
    <property type="match status" value="1"/>
</dbReference>
<evidence type="ECO:0000313" key="6">
    <source>
        <dbReference type="EMBL" id="MPY39448.1"/>
    </source>
</evidence>
<dbReference type="PANTHER" id="PTHR46494">
    <property type="entry name" value="CORA FAMILY METAL ION TRANSPORTER (EUROFUNG)"/>
    <property type="match status" value="1"/>
</dbReference>
<reference evidence="6 7" key="1">
    <citation type="submission" date="2019-07" db="EMBL/GenBank/DDBJ databases">
        <title>New species of Amycolatopsis and Streptomyces.</title>
        <authorList>
            <person name="Duangmal K."/>
            <person name="Teo W.F.A."/>
            <person name="Lipun K."/>
        </authorList>
    </citation>
    <scope>NUCLEOTIDE SEQUENCE [LARGE SCALE GENOMIC DNA]</scope>
    <source>
        <strain evidence="6 7">TISTR 2346</strain>
    </source>
</reference>
<evidence type="ECO:0008006" key="8">
    <source>
        <dbReference type="Google" id="ProtNLM"/>
    </source>
</evidence>
<comment type="caution">
    <text evidence="6">The sequence shown here is derived from an EMBL/GenBank/DDBJ whole genome shotgun (WGS) entry which is preliminary data.</text>
</comment>
<protein>
    <recommendedName>
        <fullName evidence="8">Magnesium transporter CorA</fullName>
    </recommendedName>
</protein>
<dbReference type="Proteomes" id="UP000326979">
    <property type="component" value="Unassembled WGS sequence"/>
</dbReference>
<evidence type="ECO:0000256" key="1">
    <source>
        <dbReference type="ARBA" id="ARBA00004651"/>
    </source>
</evidence>
<evidence type="ECO:0000256" key="5">
    <source>
        <dbReference type="SAM" id="Phobius"/>
    </source>
</evidence>
<evidence type="ECO:0000256" key="2">
    <source>
        <dbReference type="ARBA" id="ARBA00022692"/>
    </source>
</evidence>
<dbReference type="GO" id="GO:0015095">
    <property type="term" value="F:magnesium ion transmembrane transporter activity"/>
    <property type="evidence" value="ECO:0007669"/>
    <property type="project" value="TreeGrafter"/>
</dbReference>
<accession>A0A5N8VZH1</accession>
<dbReference type="GO" id="GO:0005886">
    <property type="term" value="C:plasma membrane"/>
    <property type="evidence" value="ECO:0007669"/>
    <property type="project" value="UniProtKB-SubCell"/>
</dbReference>
<dbReference type="GO" id="GO:0000287">
    <property type="term" value="F:magnesium ion binding"/>
    <property type="evidence" value="ECO:0007669"/>
    <property type="project" value="TreeGrafter"/>
</dbReference>
<dbReference type="PANTHER" id="PTHR46494:SF1">
    <property type="entry name" value="CORA FAMILY METAL ION TRANSPORTER (EUROFUNG)"/>
    <property type="match status" value="1"/>
</dbReference>
<dbReference type="AlphaFoldDB" id="A0A5N8VZH1"/>
<evidence type="ECO:0000313" key="7">
    <source>
        <dbReference type="Proteomes" id="UP000326979"/>
    </source>
</evidence>
<evidence type="ECO:0000256" key="3">
    <source>
        <dbReference type="ARBA" id="ARBA00022989"/>
    </source>
</evidence>
<dbReference type="InterPro" id="IPR002523">
    <property type="entry name" value="MgTranspt_CorA/ZnTranspt_ZntB"/>
</dbReference>
<sequence>MAEFAHRDASEELQRYLRDVADHVSQTSERVDPVLLAPTLVGAIYGMNFDNIPELHWIFGYPFAISLMAAISGGIYIAFKRHNCL</sequence>
<evidence type="ECO:0000256" key="4">
    <source>
        <dbReference type="ARBA" id="ARBA00023136"/>
    </source>
</evidence>
<proteinExistence type="predicted"/>
<dbReference type="InterPro" id="IPR045863">
    <property type="entry name" value="CorA_TM1_TM2"/>
</dbReference>
<feature type="transmembrane region" description="Helical" evidence="5">
    <location>
        <begin position="57"/>
        <end position="79"/>
    </location>
</feature>
<dbReference type="GO" id="GO:0050897">
    <property type="term" value="F:cobalt ion binding"/>
    <property type="evidence" value="ECO:0007669"/>
    <property type="project" value="TreeGrafter"/>
</dbReference>
<gene>
    <name evidence="6" type="ORF">FNH04_05785</name>
</gene>
<keyword evidence="3 5" id="KW-1133">Transmembrane helix</keyword>
<comment type="subcellular location">
    <subcellularLocation>
        <location evidence="1">Cell membrane</location>
        <topology evidence="1">Multi-pass membrane protein</topology>
    </subcellularLocation>
</comment>
<keyword evidence="4 5" id="KW-0472">Membrane</keyword>
<dbReference type="Gene3D" id="1.20.58.340">
    <property type="entry name" value="Magnesium transport protein CorA, transmembrane region"/>
    <property type="match status" value="1"/>
</dbReference>
<name>A0A5N8VZH1_9ACTN</name>
<dbReference type="OrthoDB" id="9803416at2"/>
<keyword evidence="7" id="KW-1185">Reference proteome</keyword>
<organism evidence="6 7">
    <name type="scientific">Streptomyces phyllanthi</name>
    <dbReference type="NCBI Taxonomy" id="1803180"/>
    <lineage>
        <taxon>Bacteria</taxon>
        <taxon>Bacillati</taxon>
        <taxon>Actinomycetota</taxon>
        <taxon>Actinomycetes</taxon>
        <taxon>Kitasatosporales</taxon>
        <taxon>Streptomycetaceae</taxon>
        <taxon>Streptomyces</taxon>
    </lineage>
</organism>